<dbReference type="Proteomes" id="UP000278143">
    <property type="component" value="Unassembled WGS sequence"/>
</dbReference>
<feature type="compositionally biased region" description="Low complexity" evidence="1">
    <location>
        <begin position="94"/>
        <end position="114"/>
    </location>
</feature>
<feature type="compositionally biased region" description="Low complexity" evidence="1">
    <location>
        <begin position="134"/>
        <end position="144"/>
    </location>
</feature>
<dbReference type="OrthoDB" id="10653106at2759"/>
<evidence type="ECO:0000313" key="2">
    <source>
        <dbReference type="EMBL" id="RKP27196.1"/>
    </source>
</evidence>
<accession>A0A4P9Z3Z1</accession>
<keyword evidence="3" id="KW-1185">Reference proteome</keyword>
<feature type="region of interest" description="Disordered" evidence="1">
    <location>
        <begin position="167"/>
        <end position="191"/>
    </location>
</feature>
<feature type="region of interest" description="Disordered" evidence="1">
    <location>
        <begin position="90"/>
        <end position="146"/>
    </location>
</feature>
<feature type="compositionally biased region" description="Low complexity" evidence="1">
    <location>
        <begin position="167"/>
        <end position="176"/>
    </location>
</feature>
<sequence>MPRLAAFTLFKRSRRQQQPGQAAPPSPSSSLQSPRSNHANGNSAWGISIAADTLCSIATSNHLPDSIAMEQGVLPAYDCNVWPDTDMAGHAFTSRPGSSASSATTSSGSSSSSRSLEDEGERYNQEGIDCKAASSPRCSSPRSLSRGRRLLHKASCGLLQRLSTESTTTSASTAVSSDEHAAKTSSSSSLPLKLTRQQSRFYSLPGKHFRFIASRRNTTASDAGADRRPRKSKSLNNLESASAGLDGRRSTAARTGTGDASLPDTKQYRWSRLRETVFLYDPALMPSSSSRQSSCGNAMDDADLFDHEFVPNTSSSPYITY</sequence>
<dbReference type="EMBL" id="KZ989252">
    <property type="protein sequence ID" value="RKP27196.1"/>
    <property type="molecule type" value="Genomic_DNA"/>
</dbReference>
<name>A0A4P9Z3Z1_9FUNG</name>
<organism evidence="2 3">
    <name type="scientific">Syncephalis pseudoplumigaleata</name>
    <dbReference type="NCBI Taxonomy" id="1712513"/>
    <lineage>
        <taxon>Eukaryota</taxon>
        <taxon>Fungi</taxon>
        <taxon>Fungi incertae sedis</taxon>
        <taxon>Zoopagomycota</taxon>
        <taxon>Zoopagomycotina</taxon>
        <taxon>Zoopagomycetes</taxon>
        <taxon>Zoopagales</taxon>
        <taxon>Piptocephalidaceae</taxon>
        <taxon>Syncephalis</taxon>
    </lineage>
</organism>
<protein>
    <submittedName>
        <fullName evidence="2">Uncharacterized protein</fullName>
    </submittedName>
</protein>
<gene>
    <name evidence="2" type="ORF">SYNPS1DRAFT_27144</name>
</gene>
<proteinExistence type="predicted"/>
<feature type="compositionally biased region" description="Basic and acidic residues" evidence="1">
    <location>
        <begin position="115"/>
        <end position="124"/>
    </location>
</feature>
<dbReference type="AlphaFoldDB" id="A0A4P9Z3Z1"/>
<feature type="region of interest" description="Disordered" evidence="1">
    <location>
        <begin position="213"/>
        <end position="264"/>
    </location>
</feature>
<evidence type="ECO:0000313" key="3">
    <source>
        <dbReference type="Proteomes" id="UP000278143"/>
    </source>
</evidence>
<reference evidence="3" key="1">
    <citation type="journal article" date="2018" name="Nat. Microbiol.">
        <title>Leveraging single-cell genomics to expand the fungal tree of life.</title>
        <authorList>
            <person name="Ahrendt S.R."/>
            <person name="Quandt C.A."/>
            <person name="Ciobanu D."/>
            <person name="Clum A."/>
            <person name="Salamov A."/>
            <person name="Andreopoulos B."/>
            <person name="Cheng J.F."/>
            <person name="Woyke T."/>
            <person name="Pelin A."/>
            <person name="Henrissat B."/>
            <person name="Reynolds N.K."/>
            <person name="Benny G.L."/>
            <person name="Smith M.E."/>
            <person name="James T.Y."/>
            <person name="Grigoriev I.V."/>
        </authorList>
    </citation>
    <scope>NUCLEOTIDE SEQUENCE [LARGE SCALE GENOMIC DNA]</scope>
    <source>
        <strain evidence="3">Benny S71-1</strain>
    </source>
</reference>
<evidence type="ECO:0000256" key="1">
    <source>
        <dbReference type="SAM" id="MobiDB-lite"/>
    </source>
</evidence>
<feature type="region of interest" description="Disordered" evidence="1">
    <location>
        <begin position="1"/>
        <end position="42"/>
    </location>
</feature>